<reference evidence="1 2" key="1">
    <citation type="journal article" date="2016" name="Nat. Commun.">
        <title>Thousands of microbial genomes shed light on interconnected biogeochemical processes in an aquifer system.</title>
        <authorList>
            <person name="Anantharaman K."/>
            <person name="Brown C.T."/>
            <person name="Hug L.A."/>
            <person name="Sharon I."/>
            <person name="Castelle C.J."/>
            <person name="Probst A.J."/>
            <person name="Thomas B.C."/>
            <person name="Singh A."/>
            <person name="Wilkins M.J."/>
            <person name="Karaoz U."/>
            <person name="Brodie E.L."/>
            <person name="Williams K.H."/>
            <person name="Hubbard S.S."/>
            <person name="Banfield J.F."/>
        </authorList>
    </citation>
    <scope>NUCLEOTIDE SEQUENCE [LARGE SCALE GENOMIC DNA]</scope>
</reference>
<dbReference type="SUPFAM" id="SSF53448">
    <property type="entry name" value="Nucleotide-diphospho-sugar transferases"/>
    <property type="match status" value="1"/>
</dbReference>
<dbReference type="PANTHER" id="PTHR42866">
    <property type="entry name" value="3-DEOXY-MANNO-OCTULOSONATE CYTIDYLYLTRANSFERASE"/>
    <property type="match status" value="1"/>
</dbReference>
<accession>A0A1F6DJ81</accession>
<evidence type="ECO:0000313" key="2">
    <source>
        <dbReference type="Proteomes" id="UP000178532"/>
    </source>
</evidence>
<dbReference type="InterPro" id="IPR003329">
    <property type="entry name" value="Cytidylyl_trans"/>
</dbReference>
<dbReference type="STRING" id="1798495.A3C19_01820"/>
<evidence type="ECO:0008006" key="3">
    <source>
        <dbReference type="Google" id="ProtNLM"/>
    </source>
</evidence>
<dbReference type="Proteomes" id="UP000178532">
    <property type="component" value="Unassembled WGS sequence"/>
</dbReference>
<dbReference type="GO" id="GO:0005829">
    <property type="term" value="C:cytosol"/>
    <property type="evidence" value="ECO:0007669"/>
    <property type="project" value="TreeGrafter"/>
</dbReference>
<gene>
    <name evidence="1" type="ORF">A3C19_01820</name>
</gene>
<proteinExistence type="predicted"/>
<dbReference type="CDD" id="cd02518">
    <property type="entry name" value="GT2_SpsF"/>
    <property type="match status" value="1"/>
</dbReference>
<dbReference type="PANTHER" id="PTHR42866:SF1">
    <property type="entry name" value="SPORE COAT POLYSACCHARIDE BIOSYNTHESIS PROTEIN SPSF"/>
    <property type="match status" value="1"/>
</dbReference>
<protein>
    <recommendedName>
        <fullName evidence="3">Acylneuraminate cytidylyltransferase</fullName>
    </recommendedName>
</protein>
<dbReference type="Gene3D" id="3.90.550.10">
    <property type="entry name" value="Spore Coat Polysaccharide Biosynthesis Protein SpsA, Chain A"/>
    <property type="match status" value="1"/>
</dbReference>
<dbReference type="EMBL" id="MFLI01000020">
    <property type="protein sequence ID" value="OGG61473.1"/>
    <property type="molecule type" value="Genomic_DNA"/>
</dbReference>
<dbReference type="InterPro" id="IPR029044">
    <property type="entry name" value="Nucleotide-diphossugar_trans"/>
</dbReference>
<evidence type="ECO:0000313" key="1">
    <source>
        <dbReference type="EMBL" id="OGG61473.1"/>
    </source>
</evidence>
<comment type="caution">
    <text evidence="1">The sequence shown here is derived from an EMBL/GenBank/DDBJ whole genome shotgun (WGS) entry which is preliminary data.</text>
</comment>
<dbReference type="Pfam" id="PF02348">
    <property type="entry name" value="CTP_transf_3"/>
    <property type="match status" value="1"/>
</dbReference>
<dbReference type="AlphaFoldDB" id="A0A1F6DJ81"/>
<sequence>MRTVAIIQARVGSVRLPGKILKPLLGEPVLARMLERVKRAKKLDMIVVATTDRPEDDATAELAKKCGVQVFRGSEQDVLDRFYRAATEAHADTVVRLTGDCVLHDPQVIDEVVERFFGKKLDYTSTPANYPEGLDTEVFSFFALEEAASKATMPSEREHVTLYIRNHPERFTSEPWQEGGGDNSRMHWSVDTQADFDFVTKIFEQLYPINQSFTKDDVLVLLARHPELLDIHNVGTGYEGLAKSLEEDEKFRKHHE</sequence>
<organism evidence="1 2">
    <name type="scientific">Candidatus Kaiserbacteria bacterium RIFCSPHIGHO2_02_FULL_54_22</name>
    <dbReference type="NCBI Taxonomy" id="1798495"/>
    <lineage>
        <taxon>Bacteria</taxon>
        <taxon>Candidatus Kaiseribacteriota</taxon>
    </lineage>
</organism>
<name>A0A1F6DJ81_9BACT</name>